<keyword evidence="4 7" id="KW-1133">Transmembrane helix</keyword>
<feature type="transmembrane region" description="Helical" evidence="7">
    <location>
        <begin position="455"/>
        <end position="475"/>
    </location>
</feature>
<evidence type="ECO:0000256" key="7">
    <source>
        <dbReference type="SAM" id="Phobius"/>
    </source>
</evidence>
<feature type="region of interest" description="Disordered" evidence="6">
    <location>
        <begin position="252"/>
        <end position="314"/>
    </location>
</feature>
<feature type="transmembrane region" description="Helical" evidence="7">
    <location>
        <begin position="131"/>
        <end position="154"/>
    </location>
</feature>
<dbReference type="EMBL" id="JBAMIC010000019">
    <property type="protein sequence ID" value="KAK7093575.1"/>
    <property type="molecule type" value="Genomic_DNA"/>
</dbReference>
<dbReference type="GO" id="GO:0022857">
    <property type="term" value="F:transmembrane transporter activity"/>
    <property type="evidence" value="ECO:0007669"/>
    <property type="project" value="InterPro"/>
</dbReference>
<sequence>MVKSTRSGTNEVQDEVQVKVSTCSVCNLPPWRLVVTVIACVVVEATLGVAYTNGNLLPYMTSYLRNVTEVTSLDYSQMMWVDNSMWLTMALSLPLVGLIERKMSARLYILIGVAFHAVAFFGTYWAVQTSFALLVIVNGVLQGIAQGVLYPAGVKLTMQWFPHRKGLVGGVTMAGYGGGAFIWNQVVTRWINPHNLQPDSAEGDNVFFTQPEVLGQVPTCYLLLGGIFTATQLLCVLVVTFPPDAGSALHSDNQELTMSSDPVKDSPWSDNQIHDTSGNQLHDISGNRLEDTSGNRLEDTSGNQLHDISGQEDRDRALKQEMAVHLVITGKAEPAASSDENQRPKEAWSPPADDQAVLATDRETTGLCTDRCATHEIETRSLDYTPRQIMTSRVTWMLWLNGMTVDLGFLFVLPFYKAYGFTFIRNDHFLSLVASFGSVFNAAFRPVWGVLADRIGFLPTLMLAQGMLAVTTGTFVTCELSGSSAMYFVWVCAMFVSNAAMYGLHPSFVASVFGPRHFVFSLGIVSSQLIVTTLMSPPLVGVVLDAFGWRGLFYTTSGISAFGVLILSTLLFNCGRR</sequence>
<feature type="transmembrane region" description="Helical" evidence="7">
    <location>
        <begin position="487"/>
        <end position="505"/>
    </location>
</feature>
<feature type="transmembrane region" description="Helical" evidence="7">
    <location>
        <begin position="552"/>
        <end position="572"/>
    </location>
</feature>
<feature type="compositionally biased region" description="Polar residues" evidence="6">
    <location>
        <begin position="268"/>
        <end position="282"/>
    </location>
</feature>
<dbReference type="AlphaFoldDB" id="A0AAN9G4G4"/>
<evidence type="ECO:0000256" key="1">
    <source>
        <dbReference type="ARBA" id="ARBA00004141"/>
    </source>
</evidence>
<dbReference type="InterPro" id="IPR036259">
    <property type="entry name" value="MFS_trans_sf"/>
</dbReference>
<evidence type="ECO:0000259" key="8">
    <source>
        <dbReference type="PROSITE" id="PS50850"/>
    </source>
</evidence>
<dbReference type="Proteomes" id="UP001374579">
    <property type="component" value="Unassembled WGS sequence"/>
</dbReference>
<feature type="transmembrane region" description="Helical" evidence="7">
    <location>
        <begin position="221"/>
        <end position="241"/>
    </location>
</feature>
<dbReference type="Pfam" id="PF07690">
    <property type="entry name" value="MFS_1"/>
    <property type="match status" value="2"/>
</dbReference>
<evidence type="ECO:0000256" key="4">
    <source>
        <dbReference type="ARBA" id="ARBA00022989"/>
    </source>
</evidence>
<feature type="transmembrane region" description="Helical" evidence="7">
    <location>
        <begin position="107"/>
        <end position="125"/>
    </location>
</feature>
<organism evidence="9 10">
    <name type="scientific">Littorina saxatilis</name>
    <dbReference type="NCBI Taxonomy" id="31220"/>
    <lineage>
        <taxon>Eukaryota</taxon>
        <taxon>Metazoa</taxon>
        <taxon>Spiralia</taxon>
        <taxon>Lophotrochozoa</taxon>
        <taxon>Mollusca</taxon>
        <taxon>Gastropoda</taxon>
        <taxon>Caenogastropoda</taxon>
        <taxon>Littorinimorpha</taxon>
        <taxon>Littorinoidea</taxon>
        <taxon>Littorinidae</taxon>
        <taxon>Littorina</taxon>
    </lineage>
</organism>
<keyword evidence="2" id="KW-0813">Transport</keyword>
<evidence type="ECO:0000256" key="2">
    <source>
        <dbReference type="ARBA" id="ARBA00022448"/>
    </source>
</evidence>
<feature type="transmembrane region" description="Helical" evidence="7">
    <location>
        <begin position="517"/>
        <end position="540"/>
    </location>
</feature>
<dbReference type="Gene3D" id="1.20.1250.20">
    <property type="entry name" value="MFS general substrate transporter like domains"/>
    <property type="match status" value="2"/>
</dbReference>
<dbReference type="InterPro" id="IPR052983">
    <property type="entry name" value="MFS_Riboflavin_Transporter"/>
</dbReference>
<comment type="caution">
    <text evidence="9">The sequence shown here is derived from an EMBL/GenBank/DDBJ whole genome shotgun (WGS) entry which is preliminary data.</text>
</comment>
<dbReference type="InterPro" id="IPR020846">
    <property type="entry name" value="MFS_dom"/>
</dbReference>
<protein>
    <recommendedName>
        <fullName evidence="8">Major facilitator superfamily (MFS) profile domain-containing protein</fullName>
    </recommendedName>
</protein>
<feature type="transmembrane region" description="Helical" evidence="7">
    <location>
        <begin position="166"/>
        <end position="186"/>
    </location>
</feature>
<reference evidence="9 10" key="1">
    <citation type="submission" date="2024-02" db="EMBL/GenBank/DDBJ databases">
        <title>Chromosome-scale genome assembly of the rough periwinkle Littorina saxatilis.</title>
        <authorList>
            <person name="De Jode A."/>
            <person name="Faria R."/>
            <person name="Formenti G."/>
            <person name="Sims Y."/>
            <person name="Smith T.P."/>
            <person name="Tracey A."/>
            <person name="Wood J.M.D."/>
            <person name="Zagrodzka Z.B."/>
            <person name="Johannesson K."/>
            <person name="Butlin R.K."/>
            <person name="Leder E.H."/>
        </authorList>
    </citation>
    <scope>NUCLEOTIDE SEQUENCE [LARGE SCALE GENOMIC DNA]</scope>
    <source>
        <strain evidence="9">Snail1</strain>
        <tissue evidence="9">Muscle</tissue>
    </source>
</reference>
<dbReference type="SUPFAM" id="SSF103473">
    <property type="entry name" value="MFS general substrate transporter"/>
    <property type="match status" value="1"/>
</dbReference>
<comment type="subcellular location">
    <subcellularLocation>
        <location evidence="1">Membrane</location>
        <topology evidence="1">Multi-pass membrane protein</topology>
    </subcellularLocation>
</comment>
<accession>A0AAN9G4G4</accession>
<feature type="transmembrane region" description="Helical" evidence="7">
    <location>
        <begin position="428"/>
        <end position="448"/>
    </location>
</feature>
<keyword evidence="5 7" id="KW-0472">Membrane</keyword>
<dbReference type="InterPro" id="IPR011701">
    <property type="entry name" value="MFS"/>
</dbReference>
<proteinExistence type="predicted"/>
<evidence type="ECO:0000256" key="6">
    <source>
        <dbReference type="SAM" id="MobiDB-lite"/>
    </source>
</evidence>
<keyword evidence="10" id="KW-1185">Reference proteome</keyword>
<keyword evidence="3 7" id="KW-0812">Transmembrane</keyword>
<feature type="domain" description="Major facilitator superfamily (MFS) profile" evidence="8">
    <location>
        <begin position="394"/>
        <end position="577"/>
    </location>
</feature>
<evidence type="ECO:0000256" key="5">
    <source>
        <dbReference type="ARBA" id="ARBA00023136"/>
    </source>
</evidence>
<evidence type="ECO:0000313" key="10">
    <source>
        <dbReference type="Proteomes" id="UP001374579"/>
    </source>
</evidence>
<evidence type="ECO:0000313" key="9">
    <source>
        <dbReference type="EMBL" id="KAK7093575.1"/>
    </source>
</evidence>
<dbReference type="PROSITE" id="PS50850">
    <property type="entry name" value="MFS"/>
    <property type="match status" value="1"/>
</dbReference>
<evidence type="ECO:0000256" key="3">
    <source>
        <dbReference type="ARBA" id="ARBA00022692"/>
    </source>
</evidence>
<gene>
    <name evidence="9" type="ORF">V1264_007300</name>
</gene>
<feature type="transmembrane region" description="Helical" evidence="7">
    <location>
        <begin position="83"/>
        <end position="100"/>
    </location>
</feature>
<feature type="region of interest" description="Disordered" evidence="6">
    <location>
        <begin position="330"/>
        <end position="356"/>
    </location>
</feature>
<feature type="transmembrane region" description="Helical" evidence="7">
    <location>
        <begin position="396"/>
        <end position="416"/>
    </location>
</feature>
<name>A0AAN9G4G4_9CAEN</name>
<feature type="compositionally biased region" description="Basic and acidic residues" evidence="6">
    <location>
        <begin position="288"/>
        <end position="299"/>
    </location>
</feature>
<dbReference type="GO" id="GO:0016020">
    <property type="term" value="C:membrane"/>
    <property type="evidence" value="ECO:0007669"/>
    <property type="project" value="UniProtKB-SubCell"/>
</dbReference>
<feature type="transmembrane region" description="Helical" evidence="7">
    <location>
        <begin position="31"/>
        <end position="51"/>
    </location>
</feature>
<dbReference type="PANTHER" id="PTHR43385">
    <property type="entry name" value="RIBOFLAVIN TRANSPORTER RIBJ"/>
    <property type="match status" value="1"/>
</dbReference>
<dbReference type="PANTHER" id="PTHR43385:SF1">
    <property type="entry name" value="RIBOFLAVIN TRANSPORTER RIBJ"/>
    <property type="match status" value="1"/>
</dbReference>